<dbReference type="GO" id="GO:0004930">
    <property type="term" value="F:G protein-coupled receptor activity"/>
    <property type="evidence" value="ECO:0000318"/>
    <property type="project" value="GO_Central"/>
</dbReference>
<dbReference type="InterPro" id="IPR000276">
    <property type="entry name" value="GPCR_Rhodpsn"/>
</dbReference>
<feature type="non-terminal residue" evidence="10">
    <location>
        <position position="189"/>
    </location>
</feature>
<dbReference type="SUPFAM" id="SSF81321">
    <property type="entry name" value="Family A G protein-coupled receptor-like"/>
    <property type="match status" value="1"/>
</dbReference>
<name>A7S5Z8_NEMVE</name>
<dbReference type="FunFam" id="1.20.1070.10:FF:000775">
    <property type="entry name" value="Predicted protein"/>
    <property type="match status" value="1"/>
</dbReference>
<accession>A7S5Z8</accession>
<feature type="transmembrane region" description="Helical" evidence="8">
    <location>
        <begin position="123"/>
        <end position="146"/>
    </location>
</feature>
<dbReference type="Gene3D" id="1.20.1070.10">
    <property type="entry name" value="Rhodopsin 7-helix transmembrane proteins"/>
    <property type="match status" value="1"/>
</dbReference>
<dbReference type="eggNOG" id="KOG3656">
    <property type="taxonomic scope" value="Eukaryota"/>
</dbReference>
<feature type="transmembrane region" description="Helical" evidence="8">
    <location>
        <begin position="158"/>
        <end position="181"/>
    </location>
</feature>
<proteinExistence type="predicted"/>
<organism evidence="10 11">
    <name type="scientific">Nematostella vectensis</name>
    <name type="common">Starlet sea anemone</name>
    <dbReference type="NCBI Taxonomy" id="45351"/>
    <lineage>
        <taxon>Eukaryota</taxon>
        <taxon>Metazoa</taxon>
        <taxon>Cnidaria</taxon>
        <taxon>Anthozoa</taxon>
        <taxon>Hexacorallia</taxon>
        <taxon>Actiniaria</taxon>
        <taxon>Edwardsiidae</taxon>
        <taxon>Nematostella</taxon>
    </lineage>
</organism>
<sequence length="189" mass="21397">MVASIMTLTAMAMFRRRLVMHPYRPKPTRRTVQLSIAGLWGISILCMAPLMAVSRVSPDGMECVEHWPKYVLNKVYTVALVVIQYAVPLTVIIVSYSQIVRYLRQHRPPGSRNHGHEVAEREVIRAFTAIAVLYTVLNLPGQIAWLQLVFGSLDSAEIWFTFSDLCLVAHSCANPFVYGTVTRRFRSGF</sequence>
<dbReference type="InParanoid" id="A7S5Z8"/>
<protein>
    <recommendedName>
        <fullName evidence="9">G-protein coupled receptors family 1 profile domain-containing protein</fullName>
    </recommendedName>
</protein>
<keyword evidence="6" id="KW-0675">Receptor</keyword>
<dbReference type="GO" id="GO:0005886">
    <property type="term" value="C:plasma membrane"/>
    <property type="evidence" value="ECO:0000318"/>
    <property type="project" value="GO_Central"/>
</dbReference>
<evidence type="ECO:0000256" key="3">
    <source>
        <dbReference type="ARBA" id="ARBA00022989"/>
    </source>
</evidence>
<dbReference type="InterPro" id="IPR017452">
    <property type="entry name" value="GPCR_Rhodpsn_7TM"/>
</dbReference>
<dbReference type="PRINTS" id="PR00237">
    <property type="entry name" value="GPCRRHODOPSN"/>
</dbReference>
<dbReference type="PANTHER" id="PTHR45695">
    <property type="entry name" value="LEUCOKININ RECEPTOR-RELATED"/>
    <property type="match status" value="1"/>
</dbReference>
<dbReference type="PhylomeDB" id="A7S5Z8"/>
<dbReference type="AlphaFoldDB" id="A7S5Z8"/>
<dbReference type="PANTHER" id="PTHR45695:SF9">
    <property type="entry name" value="LEUCOKININ RECEPTOR"/>
    <property type="match status" value="1"/>
</dbReference>
<keyword evidence="4" id="KW-0297">G-protein coupled receptor</keyword>
<evidence type="ECO:0000256" key="4">
    <source>
        <dbReference type="ARBA" id="ARBA00023040"/>
    </source>
</evidence>
<reference evidence="10 11" key="1">
    <citation type="journal article" date="2007" name="Science">
        <title>Sea anemone genome reveals ancestral eumetazoan gene repertoire and genomic organization.</title>
        <authorList>
            <person name="Putnam N.H."/>
            <person name="Srivastava M."/>
            <person name="Hellsten U."/>
            <person name="Dirks B."/>
            <person name="Chapman J."/>
            <person name="Salamov A."/>
            <person name="Terry A."/>
            <person name="Shapiro H."/>
            <person name="Lindquist E."/>
            <person name="Kapitonov V.V."/>
            <person name="Jurka J."/>
            <person name="Genikhovich G."/>
            <person name="Grigoriev I.V."/>
            <person name="Lucas S.M."/>
            <person name="Steele R.E."/>
            <person name="Finnerty J.R."/>
            <person name="Technau U."/>
            <person name="Martindale M.Q."/>
            <person name="Rokhsar D.S."/>
        </authorList>
    </citation>
    <scope>NUCLEOTIDE SEQUENCE [LARGE SCALE GENOMIC DNA]</scope>
    <source>
        <strain evidence="11">CH2 X CH6</strain>
    </source>
</reference>
<keyword evidence="11" id="KW-1185">Reference proteome</keyword>
<gene>
    <name evidence="10" type="ORF">NEMVEDRAFT_v1g105898</name>
</gene>
<evidence type="ECO:0000313" key="10">
    <source>
        <dbReference type="EMBL" id="EDO40894.1"/>
    </source>
</evidence>
<feature type="domain" description="G-protein coupled receptors family 1 profile" evidence="9">
    <location>
        <begin position="1"/>
        <end position="178"/>
    </location>
</feature>
<dbReference type="PROSITE" id="PS50262">
    <property type="entry name" value="G_PROTEIN_RECEP_F1_2"/>
    <property type="match status" value="1"/>
</dbReference>
<dbReference type="Pfam" id="PF00001">
    <property type="entry name" value="7tm_1"/>
    <property type="match status" value="1"/>
</dbReference>
<evidence type="ECO:0000256" key="5">
    <source>
        <dbReference type="ARBA" id="ARBA00023136"/>
    </source>
</evidence>
<evidence type="ECO:0000256" key="7">
    <source>
        <dbReference type="ARBA" id="ARBA00023224"/>
    </source>
</evidence>
<evidence type="ECO:0000256" key="2">
    <source>
        <dbReference type="ARBA" id="ARBA00022692"/>
    </source>
</evidence>
<keyword evidence="7" id="KW-0807">Transducer</keyword>
<evidence type="ECO:0000256" key="8">
    <source>
        <dbReference type="SAM" id="Phobius"/>
    </source>
</evidence>
<evidence type="ECO:0000313" key="11">
    <source>
        <dbReference type="Proteomes" id="UP000001593"/>
    </source>
</evidence>
<dbReference type="Proteomes" id="UP000001593">
    <property type="component" value="Unassembled WGS sequence"/>
</dbReference>
<dbReference type="GO" id="GO:0007186">
    <property type="term" value="P:G protein-coupled receptor signaling pathway"/>
    <property type="evidence" value="ECO:0000318"/>
    <property type="project" value="GO_Central"/>
</dbReference>
<keyword evidence="2 8" id="KW-0812">Transmembrane</keyword>
<comment type="subcellular location">
    <subcellularLocation>
        <location evidence="1">Membrane</location>
        <topology evidence="1">Multi-pass membrane protein</topology>
    </subcellularLocation>
</comment>
<evidence type="ECO:0000256" key="6">
    <source>
        <dbReference type="ARBA" id="ARBA00023170"/>
    </source>
</evidence>
<dbReference type="STRING" id="45351.A7S5Z8"/>
<keyword evidence="3 8" id="KW-1133">Transmembrane helix</keyword>
<dbReference type="EMBL" id="DS469585">
    <property type="protein sequence ID" value="EDO40894.1"/>
    <property type="molecule type" value="Genomic_DNA"/>
</dbReference>
<evidence type="ECO:0000256" key="1">
    <source>
        <dbReference type="ARBA" id="ARBA00004141"/>
    </source>
</evidence>
<evidence type="ECO:0000259" key="9">
    <source>
        <dbReference type="PROSITE" id="PS50262"/>
    </source>
</evidence>
<keyword evidence="5 8" id="KW-0472">Membrane</keyword>
<dbReference type="HOGENOM" id="CLU_009579_6_0_1"/>
<dbReference type="GO" id="GO:0032870">
    <property type="term" value="P:cellular response to hormone stimulus"/>
    <property type="evidence" value="ECO:0000318"/>
    <property type="project" value="GO_Central"/>
</dbReference>
<feature type="transmembrane region" description="Helical" evidence="8">
    <location>
        <begin position="76"/>
        <end position="103"/>
    </location>
</feature>